<accession>B9RK23</accession>
<keyword evidence="11" id="KW-0863">Zinc-finger</keyword>
<keyword evidence="13" id="KW-0472">Membrane</keyword>
<gene>
    <name evidence="15" type="ORF">RCOM_1045980</name>
</gene>
<keyword evidence="4" id="KW-0285">Flavoprotein</keyword>
<dbReference type="GO" id="GO:0004497">
    <property type="term" value="F:monooxygenase activity"/>
    <property type="evidence" value="ECO:0000318"/>
    <property type="project" value="GO_Central"/>
</dbReference>
<proteinExistence type="inferred from homology"/>
<keyword evidence="11" id="KW-0862">Zinc</keyword>
<evidence type="ECO:0000256" key="1">
    <source>
        <dbReference type="ARBA" id="ARBA00001974"/>
    </source>
</evidence>
<dbReference type="GO" id="GO:0103075">
    <property type="term" value="F:indole-3-pyruvate monooxygenase activity"/>
    <property type="evidence" value="ECO:0007669"/>
    <property type="project" value="UniProtKB-EC"/>
</dbReference>
<comment type="similarity">
    <text evidence="3">Belongs to the FMO family.</text>
</comment>
<evidence type="ECO:0000256" key="4">
    <source>
        <dbReference type="ARBA" id="ARBA00022630"/>
    </source>
</evidence>
<protein>
    <recommendedName>
        <fullName evidence="9">indole-3-pyruvate monooxygenase</fullName>
        <ecNumber evidence="9">1.14.13.168</ecNumber>
    </recommendedName>
</protein>
<dbReference type="PROSITE" id="PS51257">
    <property type="entry name" value="PROKAR_LIPOPROTEIN"/>
    <property type="match status" value="1"/>
</dbReference>
<dbReference type="InterPro" id="IPR013083">
    <property type="entry name" value="Znf_RING/FYVE/PHD"/>
</dbReference>
<keyword evidence="13" id="KW-1133">Transmembrane helix</keyword>
<dbReference type="SUPFAM" id="SSF57850">
    <property type="entry name" value="RING/U-box"/>
    <property type="match status" value="1"/>
</dbReference>
<dbReference type="EC" id="1.14.13.168" evidence="9"/>
<dbReference type="EMBL" id="EQ973784">
    <property type="protein sequence ID" value="EEF48021.1"/>
    <property type="molecule type" value="Genomic_DNA"/>
</dbReference>
<feature type="domain" description="RING-type" evidence="14">
    <location>
        <begin position="388"/>
        <end position="430"/>
    </location>
</feature>
<feature type="region of interest" description="Disordered" evidence="12">
    <location>
        <begin position="445"/>
        <end position="468"/>
    </location>
</feature>
<feature type="transmembrane region" description="Helical" evidence="13">
    <location>
        <begin position="309"/>
        <end position="330"/>
    </location>
</feature>
<dbReference type="SMART" id="SM00184">
    <property type="entry name" value="RING"/>
    <property type="match status" value="1"/>
</dbReference>
<dbReference type="InterPro" id="IPR036188">
    <property type="entry name" value="FAD/NAD-bd_sf"/>
</dbReference>
<keyword evidence="15" id="KW-0503">Monooxygenase</keyword>
<sequence>MEKNNISNTVVIVGAGPAGLATSACFNRLSISNIVLEREDCLWKERAYGRLKLHLAKQYCELPHMPYPPGTPAFVTRMGSVSYFDQYVSGFDVNPKCQSGVHFMMEISSAVEILEWKSLMIYPTVGANTSIVARSPVHVLTKEMVFLGMNLSNFLPCDLVDSVDVMLGKLRYGDNSNYGLQRPTEGPFYLKAKTGRSPTIDVGTMDRIKNGEIRVLPTITSTKGNKIEFANETINQFDAIIFATRYKSTVRYWLQDDKDSSMRVECLKEIIPTIGKENMEERKIISMGDVSSPYIQPPPLPAQRNNMPMVYYGLVIIGTAAIVLAIYNLIIIRWCTHQHRQDHSSGQGPNRFVEVTTASQSSSNLLTSFKYKKDNLIAKDHGSSHYECAVCLSVFEDGEEVKKLPGCNHSFHASCIDMWLYSHYDCPLCRARVDPLPPSFYRRHSVPTASDNSQENLLGGNNHFLPLS</sequence>
<evidence type="ECO:0000256" key="2">
    <source>
        <dbReference type="ARBA" id="ARBA00004814"/>
    </source>
</evidence>
<feature type="compositionally biased region" description="Polar residues" evidence="12">
    <location>
        <begin position="447"/>
        <end position="456"/>
    </location>
</feature>
<dbReference type="GO" id="GO:0050660">
    <property type="term" value="F:flavin adenine dinucleotide binding"/>
    <property type="evidence" value="ECO:0000318"/>
    <property type="project" value="GO_Central"/>
</dbReference>
<dbReference type="Gene3D" id="3.50.50.60">
    <property type="entry name" value="FAD/NAD(P)-binding domain"/>
    <property type="match status" value="1"/>
</dbReference>
<evidence type="ECO:0000259" key="14">
    <source>
        <dbReference type="PROSITE" id="PS50089"/>
    </source>
</evidence>
<keyword evidence="5" id="KW-0274">FAD</keyword>
<dbReference type="PROSITE" id="PS50089">
    <property type="entry name" value="ZF_RING_2"/>
    <property type="match status" value="1"/>
</dbReference>
<evidence type="ECO:0000256" key="6">
    <source>
        <dbReference type="ARBA" id="ARBA00022857"/>
    </source>
</evidence>
<keyword evidence="6" id="KW-0521">NADP</keyword>
<keyword evidence="8" id="KW-0073">Auxin biosynthesis</keyword>
<dbReference type="InterPro" id="IPR001841">
    <property type="entry name" value="Znf_RING"/>
</dbReference>
<dbReference type="PANTHER" id="PTHR43539">
    <property type="entry name" value="FLAVIN-BINDING MONOOXYGENASE-LIKE PROTEIN (AFU_ORTHOLOGUE AFUA_4G09220)"/>
    <property type="match status" value="1"/>
</dbReference>
<evidence type="ECO:0000256" key="7">
    <source>
        <dbReference type="ARBA" id="ARBA00023002"/>
    </source>
</evidence>
<dbReference type="InterPro" id="IPR050982">
    <property type="entry name" value="Auxin_biosynth/cation_transpt"/>
</dbReference>
<comment type="catalytic activity">
    <reaction evidence="10">
        <text>indole-3-pyruvate + NADPH + O2 + H(+) = (indol-3-yl)acetate + CO2 + NADP(+) + H2O</text>
        <dbReference type="Rhea" id="RHEA:34331"/>
        <dbReference type="ChEBI" id="CHEBI:15377"/>
        <dbReference type="ChEBI" id="CHEBI:15378"/>
        <dbReference type="ChEBI" id="CHEBI:15379"/>
        <dbReference type="ChEBI" id="CHEBI:16526"/>
        <dbReference type="ChEBI" id="CHEBI:17640"/>
        <dbReference type="ChEBI" id="CHEBI:30854"/>
        <dbReference type="ChEBI" id="CHEBI:57783"/>
        <dbReference type="ChEBI" id="CHEBI:58349"/>
        <dbReference type="EC" id="1.14.13.168"/>
    </reaction>
</comment>
<dbReference type="InParanoid" id="B9RK23"/>
<comment type="cofactor">
    <cofactor evidence="1">
        <name>FAD</name>
        <dbReference type="ChEBI" id="CHEBI:57692"/>
    </cofactor>
</comment>
<dbReference type="eggNOG" id="KOG1399">
    <property type="taxonomic scope" value="Eukaryota"/>
</dbReference>
<dbReference type="Gene3D" id="3.30.40.10">
    <property type="entry name" value="Zinc/RING finger domain, C3HC4 (zinc finger)"/>
    <property type="match status" value="1"/>
</dbReference>
<keyword evidence="13" id="KW-0812">Transmembrane</keyword>
<dbReference type="PANTHER" id="PTHR43539:SF9">
    <property type="entry name" value="INDOLE-3-PYRUVATE MONOOXYGENASE YUCCA11-RELATED"/>
    <property type="match status" value="1"/>
</dbReference>
<evidence type="ECO:0000256" key="13">
    <source>
        <dbReference type="SAM" id="Phobius"/>
    </source>
</evidence>
<evidence type="ECO:0000256" key="5">
    <source>
        <dbReference type="ARBA" id="ARBA00022827"/>
    </source>
</evidence>
<evidence type="ECO:0000313" key="16">
    <source>
        <dbReference type="Proteomes" id="UP000008311"/>
    </source>
</evidence>
<keyword evidence="11" id="KW-0479">Metal-binding</keyword>
<dbReference type="CDD" id="cd16461">
    <property type="entry name" value="RING-H2_EL5-like"/>
    <property type="match status" value="1"/>
</dbReference>
<keyword evidence="7" id="KW-0560">Oxidoreductase</keyword>
<dbReference type="GO" id="GO:0009851">
    <property type="term" value="P:auxin biosynthetic process"/>
    <property type="evidence" value="ECO:0007669"/>
    <property type="project" value="UniProtKB-KW"/>
</dbReference>
<name>B9RK23_RICCO</name>
<evidence type="ECO:0000256" key="3">
    <source>
        <dbReference type="ARBA" id="ARBA00009183"/>
    </source>
</evidence>
<dbReference type="GO" id="GO:0008270">
    <property type="term" value="F:zinc ion binding"/>
    <property type="evidence" value="ECO:0007669"/>
    <property type="project" value="UniProtKB-KW"/>
</dbReference>
<keyword evidence="16" id="KW-1185">Reference proteome</keyword>
<dbReference type="eggNOG" id="KOG0800">
    <property type="taxonomic scope" value="Eukaryota"/>
</dbReference>
<dbReference type="Proteomes" id="UP000008311">
    <property type="component" value="Unassembled WGS sequence"/>
</dbReference>
<reference evidence="16" key="1">
    <citation type="journal article" date="2010" name="Nat. Biotechnol.">
        <title>Draft genome sequence of the oilseed species Ricinus communis.</title>
        <authorList>
            <person name="Chan A.P."/>
            <person name="Crabtree J."/>
            <person name="Zhao Q."/>
            <person name="Lorenzi H."/>
            <person name="Orvis J."/>
            <person name="Puiu D."/>
            <person name="Melake-Berhan A."/>
            <person name="Jones K.M."/>
            <person name="Redman J."/>
            <person name="Chen G."/>
            <person name="Cahoon E.B."/>
            <person name="Gedil M."/>
            <person name="Stanke M."/>
            <person name="Haas B.J."/>
            <person name="Wortman J.R."/>
            <person name="Fraser-Liggett C.M."/>
            <person name="Ravel J."/>
            <person name="Rabinowicz P.D."/>
        </authorList>
    </citation>
    <scope>NUCLEOTIDE SEQUENCE [LARGE SCALE GENOMIC DNA]</scope>
    <source>
        <strain evidence="16">cv. Hale</strain>
    </source>
</reference>
<dbReference type="AlphaFoldDB" id="B9RK23"/>
<evidence type="ECO:0000256" key="12">
    <source>
        <dbReference type="SAM" id="MobiDB-lite"/>
    </source>
</evidence>
<evidence type="ECO:0000256" key="10">
    <source>
        <dbReference type="ARBA" id="ARBA00047707"/>
    </source>
</evidence>
<dbReference type="SUPFAM" id="SSF51905">
    <property type="entry name" value="FAD/NAD(P)-binding domain"/>
    <property type="match status" value="1"/>
</dbReference>
<evidence type="ECO:0000256" key="11">
    <source>
        <dbReference type="PROSITE-ProRule" id="PRU00175"/>
    </source>
</evidence>
<organism evidence="15 16">
    <name type="scientific">Ricinus communis</name>
    <name type="common">Castor bean</name>
    <dbReference type="NCBI Taxonomy" id="3988"/>
    <lineage>
        <taxon>Eukaryota</taxon>
        <taxon>Viridiplantae</taxon>
        <taxon>Streptophyta</taxon>
        <taxon>Embryophyta</taxon>
        <taxon>Tracheophyta</taxon>
        <taxon>Spermatophyta</taxon>
        <taxon>Magnoliopsida</taxon>
        <taxon>eudicotyledons</taxon>
        <taxon>Gunneridae</taxon>
        <taxon>Pentapetalae</taxon>
        <taxon>rosids</taxon>
        <taxon>fabids</taxon>
        <taxon>Malpighiales</taxon>
        <taxon>Euphorbiaceae</taxon>
        <taxon>Acalyphoideae</taxon>
        <taxon>Acalypheae</taxon>
        <taxon>Ricinus</taxon>
    </lineage>
</organism>
<evidence type="ECO:0000256" key="9">
    <source>
        <dbReference type="ARBA" id="ARBA00039148"/>
    </source>
</evidence>
<comment type="pathway">
    <text evidence="2">Plant hormone metabolism; auxin biosynthesis.</text>
</comment>
<evidence type="ECO:0000256" key="8">
    <source>
        <dbReference type="ARBA" id="ARBA00023070"/>
    </source>
</evidence>
<dbReference type="Pfam" id="PF13639">
    <property type="entry name" value="zf-RING_2"/>
    <property type="match status" value="1"/>
</dbReference>
<evidence type="ECO:0000313" key="15">
    <source>
        <dbReference type="EMBL" id="EEF48021.1"/>
    </source>
</evidence>